<sequence length="260" mass="29058">MQATVNAPMIDIDHVNHRFFGNIHAVSDACLQIKQGEFVSIVGPSGCGKTTLLNLIAGLLPLHEGKIVLNNEPPKPGRHDVAYMLARDCLFPWRTALSNVMLAGEFRGKPGSDHRNRALDLLSRVGLKDFTNHYPKALSHGMRQRVALARTFSMTSPVLLMDEPFGALDAQTKLQLEDVLLDLYAAEKRTVVFITHDLNEAVTLSDRVIVMSPRPGRILADIPIPLPRPRSVRALQKDPEFHSLYTQLWSWLEQTLEDTV</sequence>
<keyword evidence="3" id="KW-1003">Cell membrane</keyword>
<dbReference type="InterPro" id="IPR027417">
    <property type="entry name" value="P-loop_NTPase"/>
</dbReference>
<dbReference type="Pfam" id="PF00005">
    <property type="entry name" value="ABC_tran"/>
    <property type="match status" value="1"/>
</dbReference>
<comment type="caution">
    <text evidence="7">The sequence shown here is derived from an EMBL/GenBank/DDBJ whole genome shotgun (WGS) entry which is preliminary data.</text>
</comment>
<keyword evidence="2" id="KW-0813">Transport</keyword>
<gene>
    <name evidence="7" type="ORF">EDC26_11423</name>
</gene>
<evidence type="ECO:0000313" key="8">
    <source>
        <dbReference type="Proteomes" id="UP000295525"/>
    </source>
</evidence>
<name>A0A4R3LYE5_9BURK</name>
<dbReference type="SUPFAM" id="SSF52540">
    <property type="entry name" value="P-loop containing nucleoside triphosphate hydrolases"/>
    <property type="match status" value="1"/>
</dbReference>
<dbReference type="InterPro" id="IPR003593">
    <property type="entry name" value="AAA+_ATPase"/>
</dbReference>
<evidence type="ECO:0000256" key="3">
    <source>
        <dbReference type="ARBA" id="ARBA00022475"/>
    </source>
</evidence>
<dbReference type="EMBL" id="SMAJ01000014">
    <property type="protein sequence ID" value="TCT03717.1"/>
    <property type="molecule type" value="Genomic_DNA"/>
</dbReference>
<dbReference type="SMART" id="SM00382">
    <property type="entry name" value="AAA"/>
    <property type="match status" value="1"/>
</dbReference>
<dbReference type="Proteomes" id="UP000295525">
    <property type="component" value="Unassembled WGS sequence"/>
</dbReference>
<protein>
    <submittedName>
        <fullName evidence="7">NitT/TauT family transport system ATP-binding protein</fullName>
    </submittedName>
</protein>
<keyword evidence="4" id="KW-0547">Nucleotide-binding</keyword>
<evidence type="ECO:0000313" key="7">
    <source>
        <dbReference type="EMBL" id="TCT03717.1"/>
    </source>
</evidence>
<dbReference type="GO" id="GO:0016887">
    <property type="term" value="F:ATP hydrolysis activity"/>
    <property type="evidence" value="ECO:0007669"/>
    <property type="project" value="InterPro"/>
</dbReference>
<dbReference type="Gene3D" id="3.40.50.300">
    <property type="entry name" value="P-loop containing nucleotide triphosphate hydrolases"/>
    <property type="match status" value="1"/>
</dbReference>
<keyword evidence="8" id="KW-1185">Reference proteome</keyword>
<proteinExistence type="inferred from homology"/>
<dbReference type="PROSITE" id="PS00211">
    <property type="entry name" value="ABC_TRANSPORTER_1"/>
    <property type="match status" value="1"/>
</dbReference>
<organism evidence="7 8">
    <name type="scientific">Paralcaligenes ureilyticus</name>
    <dbReference type="NCBI Taxonomy" id="627131"/>
    <lineage>
        <taxon>Bacteria</taxon>
        <taxon>Pseudomonadati</taxon>
        <taxon>Pseudomonadota</taxon>
        <taxon>Betaproteobacteria</taxon>
        <taxon>Burkholderiales</taxon>
        <taxon>Alcaligenaceae</taxon>
        <taxon>Paralcaligenes</taxon>
    </lineage>
</organism>
<keyword evidence="3" id="KW-0472">Membrane</keyword>
<comment type="similarity">
    <text evidence="1">Belongs to the ABC transporter superfamily.</text>
</comment>
<dbReference type="CDD" id="cd03293">
    <property type="entry name" value="ABC_NrtD_SsuB_transporters"/>
    <property type="match status" value="1"/>
</dbReference>
<dbReference type="InterPro" id="IPR050166">
    <property type="entry name" value="ABC_transporter_ATP-bind"/>
</dbReference>
<dbReference type="AlphaFoldDB" id="A0A4R3LYE5"/>
<evidence type="ECO:0000256" key="2">
    <source>
        <dbReference type="ARBA" id="ARBA00022448"/>
    </source>
</evidence>
<dbReference type="PANTHER" id="PTHR42788:SF13">
    <property type="entry name" value="ALIPHATIC SULFONATES IMPORT ATP-BINDING PROTEIN SSUB"/>
    <property type="match status" value="1"/>
</dbReference>
<dbReference type="OrthoDB" id="8683598at2"/>
<evidence type="ECO:0000259" key="6">
    <source>
        <dbReference type="PROSITE" id="PS50893"/>
    </source>
</evidence>
<evidence type="ECO:0000256" key="5">
    <source>
        <dbReference type="ARBA" id="ARBA00022840"/>
    </source>
</evidence>
<dbReference type="InterPro" id="IPR017871">
    <property type="entry name" value="ABC_transporter-like_CS"/>
</dbReference>
<accession>A0A4R3LYE5</accession>
<keyword evidence="5 7" id="KW-0067">ATP-binding</keyword>
<evidence type="ECO:0000256" key="1">
    <source>
        <dbReference type="ARBA" id="ARBA00005417"/>
    </source>
</evidence>
<dbReference type="PANTHER" id="PTHR42788">
    <property type="entry name" value="TAURINE IMPORT ATP-BINDING PROTEIN-RELATED"/>
    <property type="match status" value="1"/>
</dbReference>
<dbReference type="PROSITE" id="PS50893">
    <property type="entry name" value="ABC_TRANSPORTER_2"/>
    <property type="match status" value="1"/>
</dbReference>
<dbReference type="InterPro" id="IPR003439">
    <property type="entry name" value="ABC_transporter-like_ATP-bd"/>
</dbReference>
<evidence type="ECO:0000256" key="4">
    <source>
        <dbReference type="ARBA" id="ARBA00022741"/>
    </source>
</evidence>
<reference evidence="7 8" key="1">
    <citation type="submission" date="2019-03" db="EMBL/GenBank/DDBJ databases">
        <title>Genomic Encyclopedia of Type Strains, Phase IV (KMG-IV): sequencing the most valuable type-strain genomes for metagenomic binning, comparative biology and taxonomic classification.</title>
        <authorList>
            <person name="Goeker M."/>
        </authorList>
    </citation>
    <scope>NUCLEOTIDE SEQUENCE [LARGE SCALE GENOMIC DNA]</scope>
    <source>
        <strain evidence="7 8">DSM 24591</strain>
    </source>
</reference>
<dbReference type="RefSeq" id="WP_132584220.1">
    <property type="nucleotide sequence ID" value="NZ_SMAJ01000014.1"/>
</dbReference>
<feature type="domain" description="ABC transporter" evidence="6">
    <location>
        <begin position="10"/>
        <end position="238"/>
    </location>
</feature>
<dbReference type="GO" id="GO:0005524">
    <property type="term" value="F:ATP binding"/>
    <property type="evidence" value="ECO:0007669"/>
    <property type="project" value="UniProtKB-KW"/>
</dbReference>